<protein>
    <recommendedName>
        <fullName evidence="3">BTB domain-containing protein</fullName>
    </recommendedName>
</protein>
<dbReference type="Proteomes" id="UP000027265">
    <property type="component" value="Unassembled WGS sequence"/>
</dbReference>
<reference evidence="2" key="1">
    <citation type="journal article" date="2014" name="Proc. Natl. Acad. Sci. U.S.A.">
        <title>Extensive sampling of basidiomycete genomes demonstrates inadequacy of the white-rot/brown-rot paradigm for wood decay fungi.</title>
        <authorList>
            <person name="Riley R."/>
            <person name="Salamov A.A."/>
            <person name="Brown D.W."/>
            <person name="Nagy L.G."/>
            <person name="Floudas D."/>
            <person name="Held B.W."/>
            <person name="Levasseur A."/>
            <person name="Lombard V."/>
            <person name="Morin E."/>
            <person name="Otillar R."/>
            <person name="Lindquist E.A."/>
            <person name="Sun H."/>
            <person name="LaButti K.M."/>
            <person name="Schmutz J."/>
            <person name="Jabbour D."/>
            <person name="Luo H."/>
            <person name="Baker S.E."/>
            <person name="Pisabarro A.G."/>
            <person name="Walton J.D."/>
            <person name="Blanchette R.A."/>
            <person name="Henrissat B."/>
            <person name="Martin F."/>
            <person name="Cullen D."/>
            <person name="Hibbett D.S."/>
            <person name="Grigoriev I.V."/>
        </authorList>
    </citation>
    <scope>NUCLEOTIDE SEQUENCE [LARGE SCALE GENOMIC DNA]</scope>
    <source>
        <strain evidence="2">MUCL 33604</strain>
    </source>
</reference>
<organism evidence="1 2">
    <name type="scientific">Jaapia argillacea MUCL 33604</name>
    <dbReference type="NCBI Taxonomy" id="933084"/>
    <lineage>
        <taxon>Eukaryota</taxon>
        <taxon>Fungi</taxon>
        <taxon>Dikarya</taxon>
        <taxon>Basidiomycota</taxon>
        <taxon>Agaricomycotina</taxon>
        <taxon>Agaricomycetes</taxon>
        <taxon>Agaricomycetidae</taxon>
        <taxon>Jaapiales</taxon>
        <taxon>Jaapiaceae</taxon>
        <taxon>Jaapia</taxon>
    </lineage>
</organism>
<name>A0A067PLN8_9AGAM</name>
<dbReference type="AlphaFoldDB" id="A0A067PLN8"/>
<evidence type="ECO:0000313" key="1">
    <source>
        <dbReference type="EMBL" id="KDQ55734.1"/>
    </source>
</evidence>
<keyword evidence="2" id="KW-1185">Reference proteome</keyword>
<dbReference type="EMBL" id="KL197724">
    <property type="protein sequence ID" value="KDQ55734.1"/>
    <property type="molecule type" value="Genomic_DNA"/>
</dbReference>
<dbReference type="InParanoid" id="A0A067PLN8"/>
<evidence type="ECO:0000313" key="2">
    <source>
        <dbReference type="Proteomes" id="UP000027265"/>
    </source>
</evidence>
<dbReference type="HOGENOM" id="CLU_047592_5_2_1"/>
<gene>
    <name evidence="1" type="ORF">JAAARDRAFT_59712</name>
</gene>
<sequence length="222" mass="25474">MAAPAPPQRTRHERFYFPDGNLILVVENTLYNIYRYILQRESEYFAATLSLPQDPLCCEGVSDEKALPLPAVRRKDFDAFLTVLFPPDFRRIGELTVNEWASVLQLSSGLWECAAIRDLAVEKLSKLASSVDRIVLARKYGIHQWLFPAYKDLCTRRRCLTKEEGSQLGMDDVITISQIRQWKTAHPTHLVDCRVRRRLLQQELSDTENSGSDSDPVDAFMI</sequence>
<dbReference type="STRING" id="933084.A0A067PLN8"/>
<accession>A0A067PLN8</accession>
<dbReference type="OrthoDB" id="2367075at2759"/>
<proteinExistence type="predicted"/>
<evidence type="ECO:0008006" key="3">
    <source>
        <dbReference type="Google" id="ProtNLM"/>
    </source>
</evidence>